<dbReference type="Proteomes" id="UP000008206">
    <property type="component" value="Chromosome"/>
</dbReference>
<organism evidence="10 11">
    <name type="scientific">Gloeothece verrucosa (strain PCC 7822)</name>
    <name type="common">Cyanothece sp. (strain PCC 7822)</name>
    <dbReference type="NCBI Taxonomy" id="497965"/>
    <lineage>
        <taxon>Bacteria</taxon>
        <taxon>Bacillati</taxon>
        <taxon>Cyanobacteriota</taxon>
        <taxon>Cyanophyceae</taxon>
        <taxon>Oscillatoriophycideae</taxon>
        <taxon>Chroococcales</taxon>
        <taxon>Aphanothecaceae</taxon>
        <taxon>Gloeothece</taxon>
        <taxon>Gloeothece verrucosa</taxon>
    </lineage>
</organism>
<proteinExistence type="inferred from homology"/>
<dbReference type="HOGENOM" id="CLU_766477_0_0_3"/>
<comment type="similarity">
    <text evidence="6">Belongs to the RAF family.</text>
</comment>
<dbReference type="AlphaFoldDB" id="E0UF66"/>
<comment type="subunit">
    <text evidence="6">Homodimer. Forms an RbcL(8)-Raf1(8) complex. Forms complexes of many stoichiometries with RbcL with and without RbcS. RbcX and Raf1 can bind simultaneously to RbcL.</text>
</comment>
<keyword evidence="4 6" id="KW-0120">Carbon dioxide fixation</keyword>
<dbReference type="GO" id="GO:0015977">
    <property type="term" value="P:carbon fixation"/>
    <property type="evidence" value="ECO:0007669"/>
    <property type="project" value="UniProtKB-UniRule"/>
</dbReference>
<dbReference type="PANTHER" id="PTHR35299">
    <property type="entry name" value="RUBISCO ACCUMULATION FACTOR 1"/>
    <property type="match status" value="1"/>
</dbReference>
<evidence type="ECO:0000259" key="8">
    <source>
        <dbReference type="Pfam" id="PF18578"/>
    </source>
</evidence>
<comment type="domain">
    <text evidence="6">Has 3 domains, the N-terminal alpha-helical domain, an extended flexible linker and the C-terminal beta-sheet domain. The 2 C-terminal beta-sheet domains are swapped and pack against each other to form the dimer interface.</text>
</comment>
<dbReference type="GO" id="GO:0015979">
    <property type="term" value="P:photosynthesis"/>
    <property type="evidence" value="ECO:0007669"/>
    <property type="project" value="UniProtKB-KW"/>
</dbReference>
<evidence type="ECO:0000313" key="11">
    <source>
        <dbReference type="Proteomes" id="UP000008206"/>
    </source>
</evidence>
<dbReference type="Pfam" id="PF18579">
    <property type="entry name" value="Raf1_HTH"/>
    <property type="match status" value="1"/>
</dbReference>
<dbReference type="STRING" id="497965.Cyan7822_3491"/>
<evidence type="ECO:0000256" key="4">
    <source>
        <dbReference type="ARBA" id="ARBA00023300"/>
    </source>
</evidence>
<evidence type="ECO:0000256" key="3">
    <source>
        <dbReference type="ARBA" id="ARBA00023186"/>
    </source>
</evidence>
<feature type="region of interest" description="C-terminal beta-sheet" evidence="6">
    <location>
        <begin position="219"/>
        <end position="345"/>
    </location>
</feature>
<dbReference type="eggNOG" id="ENOG502Z7IG">
    <property type="taxonomic scope" value="Bacteria"/>
</dbReference>
<dbReference type="InterPro" id="IPR046382">
    <property type="entry name" value="Raf1_cyn"/>
</dbReference>
<dbReference type="EMBL" id="CP002198">
    <property type="protein sequence ID" value="ADN15437.1"/>
    <property type="molecule type" value="Genomic_DNA"/>
</dbReference>
<reference evidence="11" key="1">
    <citation type="journal article" date="2011" name="MBio">
        <title>Novel metabolic attributes of the genus Cyanothece, comprising a group of unicellular nitrogen-fixing Cyanobacteria.</title>
        <authorList>
            <person name="Bandyopadhyay A."/>
            <person name="Elvitigala T."/>
            <person name="Welsh E."/>
            <person name="Stockel J."/>
            <person name="Liberton M."/>
            <person name="Min H."/>
            <person name="Sherman L.A."/>
            <person name="Pakrasi H.B."/>
        </authorList>
    </citation>
    <scope>NUCLEOTIDE SEQUENCE [LARGE SCALE GENOMIC DNA]</scope>
    <source>
        <strain evidence="11">PCC 7822</strain>
    </source>
</reference>
<dbReference type="GO" id="GO:0110102">
    <property type="term" value="P:ribulose bisphosphate carboxylase complex assembly"/>
    <property type="evidence" value="ECO:0007669"/>
    <property type="project" value="UniProtKB-UniRule"/>
</dbReference>
<keyword evidence="3 6" id="KW-0143">Chaperone</keyword>
<feature type="domain" description="Rubisco accumulation factor 1 alpha-helical" evidence="8">
    <location>
        <begin position="88"/>
        <end position="193"/>
    </location>
</feature>
<evidence type="ECO:0000259" key="7">
    <source>
        <dbReference type="Pfam" id="PF18087"/>
    </source>
</evidence>
<evidence type="ECO:0000259" key="9">
    <source>
        <dbReference type="Pfam" id="PF18579"/>
    </source>
</evidence>
<name>E0UF66_GLOV7</name>
<dbReference type="Pfam" id="PF18087">
    <property type="entry name" value="RuBisCo_chap_C"/>
    <property type="match status" value="1"/>
</dbReference>
<feature type="domain" description="Rubisco accumulation factor 1 C-terminal" evidence="7">
    <location>
        <begin position="207"/>
        <end position="344"/>
    </location>
</feature>
<dbReference type="InterPro" id="IPR041358">
    <property type="entry name" value="Raf1_N"/>
</dbReference>
<dbReference type="OrthoDB" id="420612at2"/>
<evidence type="ECO:0000256" key="6">
    <source>
        <dbReference type="HAMAP-Rule" id="MF_00856"/>
    </source>
</evidence>
<dbReference type="InterPro" id="IPR037494">
    <property type="entry name" value="RAF1"/>
</dbReference>
<dbReference type="KEGG" id="cyj:Cyan7822_3491"/>
<dbReference type="Pfam" id="PF18578">
    <property type="entry name" value="Raf1_N"/>
    <property type="match status" value="1"/>
</dbReference>
<dbReference type="InterPro" id="IPR040781">
    <property type="entry name" value="Raf1_HTH"/>
</dbReference>
<feature type="region of interest" description="N-terminal alpha-helix" evidence="6">
    <location>
        <begin position="14"/>
        <end position="195"/>
    </location>
</feature>
<evidence type="ECO:0000256" key="2">
    <source>
        <dbReference type="ARBA" id="ARBA00022531"/>
    </source>
</evidence>
<comment type="subcellular location">
    <subcellularLocation>
        <location evidence="6">Cytoplasm</location>
    </subcellularLocation>
</comment>
<evidence type="ECO:0000313" key="10">
    <source>
        <dbReference type="EMBL" id="ADN15437.1"/>
    </source>
</evidence>
<dbReference type="InterPro" id="IPR040858">
    <property type="entry name" value="Raf1_C"/>
</dbReference>
<keyword evidence="1 6" id="KW-0963">Cytoplasm</keyword>
<dbReference type="PANTHER" id="PTHR35299:SF6">
    <property type="entry name" value="RUBISCO ACCUMULATION FACTOR 1"/>
    <property type="match status" value="1"/>
</dbReference>
<feature type="domain" description="Rubisco accumulation factor 1 helix turn helix" evidence="9">
    <location>
        <begin position="17"/>
        <end position="75"/>
    </location>
</feature>
<evidence type="ECO:0000256" key="1">
    <source>
        <dbReference type="ARBA" id="ARBA00022490"/>
    </source>
</evidence>
<dbReference type="HAMAP" id="MF_00856">
    <property type="entry name" value="Raf1"/>
    <property type="match status" value="1"/>
</dbReference>
<accession>E0UF66</accession>
<dbReference type="GO" id="GO:0005737">
    <property type="term" value="C:cytoplasm"/>
    <property type="evidence" value="ECO:0007669"/>
    <property type="project" value="UniProtKB-SubCell"/>
</dbReference>
<sequence>MNEKPEETSTNLKEEEAAELLRSLLHKQGNWVDWGKACYALQKAGYSSQTIFEQTGFQGSQQNLIIVASQVYESLLNEEVSAETLTYYQGPRSDILYEFRILNQQQRASVAELAREKKLDLDESRELAKAVQTYDRFPQLPAGFEKHPGDAMAYQCWKAARQKKDLQARSRLIAKGLKFAYSSGAREALEKLLLDFTVVSTRTAPLMPVYRLEQETELARIIPLVGVLPLTVEALAALTPIVAEGPFQIVRLDHQATMVPIPGWQVILKAQEPVAILCSSEQLPKPLPGKAEEVLVVVERNLIEWDVNNYYLIEQEGNLVFQWFEEDPNIPLLGQVILVMKPKKIFDENNLLEPWQMDD</sequence>
<keyword evidence="2 6" id="KW-0602">Photosynthesis</keyword>
<protein>
    <recommendedName>
        <fullName evidence="5 6">RuBisCO accumulation factor 1</fullName>
    </recommendedName>
</protein>
<dbReference type="RefSeq" id="WP_013323506.1">
    <property type="nucleotide sequence ID" value="NC_014501.1"/>
</dbReference>
<evidence type="ECO:0000256" key="5">
    <source>
        <dbReference type="ARBA" id="ARBA00023859"/>
    </source>
</evidence>
<keyword evidence="11" id="KW-1185">Reference proteome</keyword>
<gene>
    <name evidence="6" type="primary">raf1</name>
    <name evidence="10" type="ordered locus">Cyan7822_3491</name>
</gene>
<comment type="function">
    <text evidence="6">A major RuBisCO chaperone. Acts after GroEL-GroES chaperonin to fold and/or assemble the large subunit of RuBisCO (ccbL, rbcL). Cooperates with RbcX in RbcL folding, plays the major role in assembly of dimers into RbcL(8)-Raf1(8) intermediate complexes. RbcS replaces Raf1, leading to holoenzyme formation.</text>
</comment>